<name>A0A6J6RCV5_9ZZZZ</name>
<dbReference type="SUPFAM" id="SSF52467">
    <property type="entry name" value="DHS-like NAD/FAD-binding domain"/>
    <property type="match status" value="1"/>
</dbReference>
<dbReference type="CDD" id="cd01407">
    <property type="entry name" value="SIR2-fam"/>
    <property type="match status" value="1"/>
</dbReference>
<keyword evidence="2" id="KW-0520">NAD</keyword>
<feature type="domain" description="Deacetylase sirtuin-type" evidence="3">
    <location>
        <begin position="1"/>
        <end position="254"/>
    </location>
</feature>
<dbReference type="GO" id="GO:0017136">
    <property type="term" value="F:histone deacetylase activity, NAD-dependent"/>
    <property type="evidence" value="ECO:0007669"/>
    <property type="project" value="TreeGrafter"/>
</dbReference>
<evidence type="ECO:0000313" key="4">
    <source>
        <dbReference type="EMBL" id="CAB4721717.1"/>
    </source>
</evidence>
<dbReference type="PROSITE" id="PS50305">
    <property type="entry name" value="SIRTUIN"/>
    <property type="match status" value="1"/>
</dbReference>
<evidence type="ECO:0000256" key="1">
    <source>
        <dbReference type="ARBA" id="ARBA00022679"/>
    </source>
</evidence>
<dbReference type="PANTHER" id="PTHR11085">
    <property type="entry name" value="NAD-DEPENDENT PROTEIN DEACYLASE SIRTUIN-5, MITOCHONDRIAL-RELATED"/>
    <property type="match status" value="1"/>
</dbReference>
<dbReference type="GO" id="GO:0070403">
    <property type="term" value="F:NAD+ binding"/>
    <property type="evidence" value="ECO:0007669"/>
    <property type="project" value="InterPro"/>
</dbReference>
<dbReference type="Gene3D" id="2.20.28.200">
    <property type="match status" value="1"/>
</dbReference>
<accession>A0A6J6RCV5</accession>
<evidence type="ECO:0000313" key="5">
    <source>
        <dbReference type="EMBL" id="CAB4992598.1"/>
    </source>
</evidence>
<dbReference type="EMBL" id="CAFBOF010000098">
    <property type="protein sequence ID" value="CAB4992598.1"/>
    <property type="molecule type" value="Genomic_DNA"/>
</dbReference>
<keyword evidence="1" id="KW-0808">Transferase</keyword>
<dbReference type="InterPro" id="IPR003000">
    <property type="entry name" value="Sirtuin"/>
</dbReference>
<proteinExistence type="predicted"/>
<dbReference type="PANTHER" id="PTHR11085:SF4">
    <property type="entry name" value="NAD-DEPENDENT PROTEIN DEACYLASE"/>
    <property type="match status" value="1"/>
</dbReference>
<organism evidence="4">
    <name type="scientific">freshwater metagenome</name>
    <dbReference type="NCBI Taxonomy" id="449393"/>
    <lineage>
        <taxon>unclassified sequences</taxon>
        <taxon>metagenomes</taxon>
        <taxon>ecological metagenomes</taxon>
    </lineage>
</organism>
<dbReference type="InterPro" id="IPR026590">
    <property type="entry name" value="Ssirtuin_cat_dom"/>
</dbReference>
<dbReference type="EMBL" id="CAEZYK010000029">
    <property type="protein sequence ID" value="CAB4721717.1"/>
    <property type="molecule type" value="Genomic_DNA"/>
</dbReference>
<reference evidence="4" key="1">
    <citation type="submission" date="2020-05" db="EMBL/GenBank/DDBJ databases">
        <authorList>
            <person name="Chiriac C."/>
            <person name="Salcher M."/>
            <person name="Ghai R."/>
            <person name="Kavagutti S V."/>
        </authorList>
    </citation>
    <scope>NUCLEOTIDE SEQUENCE</scope>
</reference>
<protein>
    <submittedName>
        <fullName evidence="4">Unannotated protein</fullName>
    </submittedName>
</protein>
<evidence type="ECO:0000259" key="3">
    <source>
        <dbReference type="PROSITE" id="PS50305"/>
    </source>
</evidence>
<gene>
    <name evidence="4" type="ORF">UFOPK2683_00670</name>
    <name evidence="5" type="ORF">UFOPK3897_01816</name>
</gene>
<dbReference type="InterPro" id="IPR029035">
    <property type="entry name" value="DHS-like_NAD/FAD-binding_dom"/>
</dbReference>
<dbReference type="InterPro" id="IPR050134">
    <property type="entry name" value="NAD-dep_sirtuin_deacylases"/>
</dbReference>
<sequence length="256" mass="27407">MDETVTEIARWMHDASRIVILTGAGISTESGIPDFRGPKGLWTTNPDAEKTATLQHYVADEEVRQRAWQNRLDSAMWNAEPNAGHYAIAELENLVALDTLVTQNIDGLHQRSGFSPDRIVEIHGTVLDAKCLACGWRGPMGPVLDRVRAGELDPPCQECGGMLKSATISFGENLVVADLARSEQAARESDFFLAVGTSLGVYPVAALPGTALSAGARLVVLNGEPTPYDHLASAVLHEPLGEVLPALVASLNNDFG</sequence>
<dbReference type="Pfam" id="PF02146">
    <property type="entry name" value="SIR2"/>
    <property type="match status" value="1"/>
</dbReference>
<dbReference type="AlphaFoldDB" id="A0A6J6RCV5"/>
<evidence type="ECO:0000256" key="2">
    <source>
        <dbReference type="ARBA" id="ARBA00023027"/>
    </source>
</evidence>
<dbReference type="Gene3D" id="3.40.50.1220">
    <property type="entry name" value="TPP-binding domain"/>
    <property type="match status" value="1"/>
</dbReference>